<organism evidence="24 25">
    <name type="scientific">Lawsonibacter faecis</name>
    <dbReference type="NCBI Taxonomy" id="2763052"/>
    <lineage>
        <taxon>Bacteria</taxon>
        <taxon>Bacillati</taxon>
        <taxon>Bacillota</taxon>
        <taxon>Clostridia</taxon>
        <taxon>Eubacteriales</taxon>
        <taxon>Oscillospiraceae</taxon>
        <taxon>Lawsonibacter</taxon>
    </lineage>
</organism>
<evidence type="ECO:0000256" key="17">
    <source>
        <dbReference type="PIRNR" id="PIRNR000732"/>
    </source>
</evidence>
<dbReference type="InterPro" id="IPR040442">
    <property type="entry name" value="Pyrv_kinase-like_dom_sf"/>
</dbReference>
<dbReference type="Proteomes" id="UP000607645">
    <property type="component" value="Unassembled WGS sequence"/>
</dbReference>
<proteinExistence type="inferred from homology"/>
<evidence type="ECO:0000256" key="3">
    <source>
        <dbReference type="ARBA" id="ARBA00002728"/>
    </source>
</evidence>
<feature type="binding site" evidence="19">
    <location>
        <position position="465"/>
    </location>
    <ligand>
        <name>phosphoenolpyruvate</name>
        <dbReference type="ChEBI" id="CHEBI:58702"/>
    </ligand>
</feature>
<dbReference type="GO" id="GO:0008965">
    <property type="term" value="F:phosphoenolpyruvate-protein phosphotransferase activity"/>
    <property type="evidence" value="ECO:0007669"/>
    <property type="project" value="UniProtKB-EC"/>
</dbReference>
<dbReference type="InterPro" id="IPR006318">
    <property type="entry name" value="PTS_EI-like"/>
</dbReference>
<evidence type="ECO:0000256" key="10">
    <source>
        <dbReference type="ARBA" id="ARBA00022597"/>
    </source>
</evidence>
<evidence type="ECO:0000256" key="14">
    <source>
        <dbReference type="ARBA" id="ARBA00022777"/>
    </source>
</evidence>
<comment type="similarity">
    <text evidence="5 17">Belongs to the PEP-utilizing enzyme family.</text>
</comment>
<comment type="caution">
    <text evidence="24">The sequence shown here is derived from an EMBL/GenBank/DDBJ whole genome shotgun (WGS) entry which is preliminary data.</text>
</comment>
<evidence type="ECO:0000256" key="12">
    <source>
        <dbReference type="ARBA" id="ARBA00022683"/>
    </source>
</evidence>
<dbReference type="InterPro" id="IPR023151">
    <property type="entry name" value="PEP_util_CS"/>
</dbReference>
<evidence type="ECO:0000256" key="11">
    <source>
        <dbReference type="ARBA" id="ARBA00022679"/>
    </source>
</evidence>
<dbReference type="GO" id="GO:0016301">
    <property type="term" value="F:kinase activity"/>
    <property type="evidence" value="ECO:0007669"/>
    <property type="project" value="UniProtKB-KW"/>
</dbReference>
<comment type="catalytic activity">
    <reaction evidence="1 17">
        <text>L-histidyl-[protein] + phosphoenolpyruvate = N(pros)-phospho-L-histidyl-[protein] + pyruvate</text>
        <dbReference type="Rhea" id="RHEA:23880"/>
        <dbReference type="Rhea" id="RHEA-COMP:9745"/>
        <dbReference type="Rhea" id="RHEA-COMP:9746"/>
        <dbReference type="ChEBI" id="CHEBI:15361"/>
        <dbReference type="ChEBI" id="CHEBI:29979"/>
        <dbReference type="ChEBI" id="CHEBI:58702"/>
        <dbReference type="ChEBI" id="CHEBI:64837"/>
        <dbReference type="EC" id="2.7.3.9"/>
    </reaction>
</comment>
<protein>
    <recommendedName>
        <fullName evidence="7 17">Phosphoenolpyruvate-protein phosphotransferase</fullName>
        <ecNumber evidence="6 17">2.7.3.9</ecNumber>
    </recommendedName>
    <alternativeName>
        <fullName evidence="16 17">Phosphotransferase system, enzyme I</fullName>
    </alternativeName>
</protein>
<evidence type="ECO:0000256" key="5">
    <source>
        <dbReference type="ARBA" id="ARBA00007837"/>
    </source>
</evidence>
<feature type="binding site" evidence="19">
    <location>
        <position position="332"/>
    </location>
    <ligand>
        <name>phosphoenolpyruvate</name>
        <dbReference type="ChEBI" id="CHEBI:58702"/>
    </ligand>
</feature>
<dbReference type="PROSITE" id="PS00742">
    <property type="entry name" value="PEP_ENZYMES_2"/>
    <property type="match status" value="1"/>
</dbReference>
<dbReference type="SUPFAM" id="SSF51621">
    <property type="entry name" value="Phosphoenolpyruvate/pyruvate domain"/>
    <property type="match status" value="1"/>
</dbReference>
<sequence length="574" mass="60694">MEELMGRTGSRGKGMGVLLLKGAGRPDPAPEAAQDPCAECGRLKDAADRCLAEFKEMEQNAFRQGGAGAAEIFQAYQAILEDPYFLEEMLERLRRERLRAEWVAFDACRSLARCMADSGDGYLAGRAADFRMVGGALLRALAGENSVSEAPAGQDIVLAADDLSPADTISIDKSRLKGIVIQQGTTSSHTVILARTLGIPAVVGVDGLLERCTPGALVLVDGDAGRAVLSPDAETLTRFTGALRADAAHRARMEASARRPAATRDGRPVAVRANTGDCESLRALEMDACDGIGLFRTEFLFLGRSCAPTEDEQFAVYREAVTRAGGKEVIIRTLDVGGDKQASYMGLPAEANPFLGLRGIRVCLERPELFRTQLRAILRASLFGPLKIMFPMVTSCPELACGRRAVESAAAGLRAEGVAVPDRVAVGVMVETPASVLLCDRLAAEADFFSIGTNDLTQYIMAADRMNQHVAALYDAAHPAVLRAVAAVARAGRAAGVPVGICGEAAADEALAPLWAAMGVGELSMAAGRIGAVKAALRASDARALESSLPGLLACRDGREVRARLKTRLEEVTL</sequence>
<dbReference type="EMBL" id="JACOPQ010000011">
    <property type="protein sequence ID" value="MBC5738037.1"/>
    <property type="molecule type" value="Genomic_DNA"/>
</dbReference>
<evidence type="ECO:0000256" key="20">
    <source>
        <dbReference type="PIRSR" id="PIRSR000732-3"/>
    </source>
</evidence>
<dbReference type="InterPro" id="IPR050499">
    <property type="entry name" value="PEP-utilizing_PTS_enzyme"/>
</dbReference>
<comment type="subcellular location">
    <subcellularLocation>
        <location evidence="4 17">Cytoplasm</location>
    </subcellularLocation>
</comment>
<dbReference type="EC" id="2.7.3.9" evidence="6 17"/>
<dbReference type="PANTHER" id="PTHR46244:SF3">
    <property type="entry name" value="PHOSPHOENOLPYRUVATE-PROTEIN PHOSPHOTRANSFERASE"/>
    <property type="match status" value="1"/>
</dbReference>
<dbReference type="GO" id="GO:0005737">
    <property type="term" value="C:cytoplasm"/>
    <property type="evidence" value="ECO:0007669"/>
    <property type="project" value="UniProtKB-SubCell"/>
</dbReference>
<dbReference type="Gene3D" id="3.20.20.60">
    <property type="entry name" value="Phosphoenolpyruvate-binding domains"/>
    <property type="match status" value="1"/>
</dbReference>
<evidence type="ECO:0000256" key="9">
    <source>
        <dbReference type="ARBA" id="ARBA00022490"/>
    </source>
</evidence>
<dbReference type="PIRSF" id="PIRSF000732">
    <property type="entry name" value="PTS_enzyme_I"/>
    <property type="match status" value="1"/>
</dbReference>
<dbReference type="GO" id="GO:0046872">
    <property type="term" value="F:metal ion binding"/>
    <property type="evidence" value="ECO:0007669"/>
    <property type="project" value="UniProtKB-KW"/>
</dbReference>
<evidence type="ECO:0000256" key="19">
    <source>
        <dbReference type="PIRSR" id="PIRSR000732-2"/>
    </source>
</evidence>
<dbReference type="RefSeq" id="WP_186919831.1">
    <property type="nucleotide sequence ID" value="NZ_JACOPQ010000011.1"/>
</dbReference>
<feature type="active site" description="Proton donor" evidence="18">
    <location>
        <position position="502"/>
    </location>
</feature>
<feature type="active site" description="Tele-phosphohistidine intermediate" evidence="18">
    <location>
        <position position="189"/>
    </location>
</feature>
<evidence type="ECO:0000313" key="24">
    <source>
        <dbReference type="EMBL" id="MBC5738037.1"/>
    </source>
</evidence>
<dbReference type="SUPFAM" id="SSF47831">
    <property type="entry name" value="Enzyme I of the PEP:sugar phosphotransferase system HPr-binding (sub)domain"/>
    <property type="match status" value="1"/>
</dbReference>
<feature type="binding site" evidence="19">
    <location>
        <begin position="454"/>
        <end position="455"/>
    </location>
    <ligand>
        <name>phosphoenolpyruvate</name>
        <dbReference type="ChEBI" id="CHEBI:58702"/>
    </ligand>
</feature>
<comment type="function">
    <text evidence="3 17">General (non sugar-specific) component of the phosphoenolpyruvate-dependent sugar phosphotransferase system (sugar PTS). This major carbohydrate active-transport system catalyzes the phosphorylation of incoming sugar substrates concomitantly with their translocation across the cell membrane. Enzyme I transfers the phosphoryl group from phosphoenolpyruvate (PEP) to the phosphoryl carrier protein (HPr).</text>
</comment>
<keyword evidence="10 17" id="KW-0762">Sugar transport</keyword>
<dbReference type="SUPFAM" id="SSF52009">
    <property type="entry name" value="Phosphohistidine domain"/>
    <property type="match status" value="1"/>
</dbReference>
<evidence type="ECO:0000256" key="7">
    <source>
        <dbReference type="ARBA" id="ARBA00016544"/>
    </source>
</evidence>
<keyword evidence="25" id="KW-1185">Reference proteome</keyword>
<dbReference type="Pfam" id="PF00391">
    <property type="entry name" value="PEP-utilizers"/>
    <property type="match status" value="1"/>
</dbReference>
<dbReference type="InterPro" id="IPR036637">
    <property type="entry name" value="Phosphohistidine_dom_sf"/>
</dbReference>
<dbReference type="GO" id="GO:0009401">
    <property type="term" value="P:phosphoenolpyruvate-dependent sugar phosphotransferase system"/>
    <property type="evidence" value="ECO:0007669"/>
    <property type="project" value="UniProtKB-KW"/>
</dbReference>
<comment type="cofactor">
    <cofactor evidence="2 17 20">
        <name>Mg(2+)</name>
        <dbReference type="ChEBI" id="CHEBI:18420"/>
    </cofactor>
</comment>
<dbReference type="Pfam" id="PF02896">
    <property type="entry name" value="PEP-utilizers_C"/>
    <property type="match status" value="1"/>
</dbReference>
<evidence type="ECO:0000256" key="2">
    <source>
        <dbReference type="ARBA" id="ARBA00001946"/>
    </source>
</evidence>
<feature type="binding site" evidence="20">
    <location>
        <position position="455"/>
    </location>
    <ligand>
        <name>Mg(2+)</name>
        <dbReference type="ChEBI" id="CHEBI:18420"/>
    </ligand>
</feature>
<dbReference type="Gene3D" id="1.10.274.10">
    <property type="entry name" value="PtsI, HPr-binding domain"/>
    <property type="match status" value="1"/>
</dbReference>
<keyword evidence="11 17" id="KW-0808">Transferase</keyword>
<keyword evidence="13 17" id="KW-0479">Metal-binding</keyword>
<evidence type="ECO:0000259" key="21">
    <source>
        <dbReference type="Pfam" id="PF00391"/>
    </source>
</evidence>
<dbReference type="InterPro" id="IPR000121">
    <property type="entry name" value="PEP_util_C"/>
</dbReference>
<name>A0A8J6J8M2_9FIRM</name>
<feature type="binding site" evidence="20">
    <location>
        <position position="431"/>
    </location>
    <ligand>
        <name>Mg(2+)</name>
        <dbReference type="ChEBI" id="CHEBI:18420"/>
    </ligand>
</feature>
<dbReference type="InterPro" id="IPR008731">
    <property type="entry name" value="PTS_EIN"/>
</dbReference>
<dbReference type="InterPro" id="IPR036618">
    <property type="entry name" value="PtsI_HPr-bd_sf"/>
</dbReference>
<evidence type="ECO:0000256" key="16">
    <source>
        <dbReference type="ARBA" id="ARBA00033235"/>
    </source>
</evidence>
<evidence type="ECO:0000259" key="23">
    <source>
        <dbReference type="Pfam" id="PF05524"/>
    </source>
</evidence>
<dbReference type="InterPro" id="IPR024692">
    <property type="entry name" value="PTS_EI"/>
</dbReference>
<evidence type="ECO:0000256" key="1">
    <source>
        <dbReference type="ARBA" id="ARBA00000683"/>
    </source>
</evidence>
<dbReference type="NCBIfam" id="TIGR01417">
    <property type="entry name" value="PTS_I_fam"/>
    <property type="match status" value="1"/>
</dbReference>
<dbReference type="InterPro" id="IPR015813">
    <property type="entry name" value="Pyrv/PenolPyrv_kinase-like_dom"/>
</dbReference>
<keyword evidence="12 17" id="KW-0598">Phosphotransferase system</keyword>
<feature type="domain" description="PEP-utilising enzyme C-terminal" evidence="22">
    <location>
        <begin position="252"/>
        <end position="540"/>
    </location>
</feature>
<evidence type="ECO:0000256" key="15">
    <source>
        <dbReference type="ARBA" id="ARBA00022842"/>
    </source>
</evidence>
<dbReference type="Pfam" id="PF05524">
    <property type="entry name" value="PEP-utilisers_N"/>
    <property type="match status" value="1"/>
</dbReference>
<dbReference type="PRINTS" id="PR01736">
    <property type="entry name" value="PHPHTRNFRASE"/>
</dbReference>
<keyword evidence="9 17" id="KW-0963">Cytoplasm</keyword>
<evidence type="ECO:0000259" key="22">
    <source>
        <dbReference type="Pfam" id="PF02896"/>
    </source>
</evidence>
<evidence type="ECO:0000256" key="13">
    <source>
        <dbReference type="ARBA" id="ARBA00022723"/>
    </source>
</evidence>
<feature type="domain" description="PEP-utilising enzyme mobile" evidence="21">
    <location>
        <begin position="155"/>
        <end position="225"/>
    </location>
</feature>
<evidence type="ECO:0000313" key="25">
    <source>
        <dbReference type="Proteomes" id="UP000607645"/>
    </source>
</evidence>
<feature type="binding site" evidence="19">
    <location>
        <position position="296"/>
    </location>
    <ligand>
        <name>phosphoenolpyruvate</name>
        <dbReference type="ChEBI" id="CHEBI:58702"/>
    </ligand>
</feature>
<evidence type="ECO:0000256" key="18">
    <source>
        <dbReference type="PIRSR" id="PIRSR000732-1"/>
    </source>
</evidence>
<keyword evidence="14 17" id="KW-0418">Kinase</keyword>
<evidence type="ECO:0000256" key="6">
    <source>
        <dbReference type="ARBA" id="ARBA00012232"/>
    </source>
</evidence>
<feature type="domain" description="Phosphotransferase system enzyme I N-terminal" evidence="23">
    <location>
        <begin position="6"/>
        <end position="126"/>
    </location>
</feature>
<accession>A0A8J6J8M2</accession>
<keyword evidence="15 17" id="KW-0460">Magnesium</keyword>
<gene>
    <name evidence="24" type="primary">ptsP</name>
    <name evidence="24" type="ORF">H8S62_13575</name>
</gene>
<keyword evidence="8 17" id="KW-0813">Transport</keyword>
<evidence type="ECO:0000256" key="4">
    <source>
        <dbReference type="ARBA" id="ARBA00004496"/>
    </source>
</evidence>
<dbReference type="AlphaFoldDB" id="A0A8J6J8M2"/>
<reference evidence="24" key="1">
    <citation type="submission" date="2020-08" db="EMBL/GenBank/DDBJ databases">
        <title>Genome public.</title>
        <authorList>
            <person name="Liu C."/>
            <person name="Sun Q."/>
        </authorList>
    </citation>
    <scope>NUCLEOTIDE SEQUENCE</scope>
    <source>
        <strain evidence="24">NSJ-52</strain>
    </source>
</reference>
<dbReference type="Gene3D" id="3.50.30.10">
    <property type="entry name" value="Phosphohistidine domain"/>
    <property type="match status" value="1"/>
</dbReference>
<evidence type="ECO:0000256" key="8">
    <source>
        <dbReference type="ARBA" id="ARBA00022448"/>
    </source>
</evidence>
<dbReference type="InterPro" id="IPR008279">
    <property type="entry name" value="PEP-util_enz_mobile_dom"/>
</dbReference>
<dbReference type="PANTHER" id="PTHR46244">
    <property type="entry name" value="PHOSPHOENOLPYRUVATE-PROTEIN PHOSPHOTRANSFERASE"/>
    <property type="match status" value="1"/>
</dbReference>